<accession>A0ABR2V4B4</accession>
<protein>
    <submittedName>
        <fullName evidence="5">EVE domain-containing protein</fullName>
    </submittedName>
</protein>
<feature type="domain" description="EVE" evidence="4">
    <location>
        <begin position="134"/>
        <end position="291"/>
    </location>
</feature>
<gene>
    <name evidence="5" type="ORF">SUNI508_05884</name>
</gene>
<dbReference type="SUPFAM" id="SSF88697">
    <property type="entry name" value="PUA domain-like"/>
    <property type="match status" value="1"/>
</dbReference>
<keyword evidence="6" id="KW-1185">Reference proteome</keyword>
<sequence length="303" mass="33651">MPKRKVAAEVPEQELRRSTRRKSGALVAAPQIQTATKRAADEEEPIADAKKPVKSRRTAPKAKEDEDEVMATQSSSPASSSSLISQTERLTIEKEPAPKPKAKPKTASKPTKAAETASDTKNGINGSSNSEKSYWLLKAEPESRFENGVDVKFSIDDLASKTEPEPWDGIRNYVARNNLRAMKKGDLAFFYQSNCKEPGIVGTMEIVQEHTPDLSAHDPKAPYYDASSKPSDPKWSVVHVEFRSKFKQLIGLKELREMGKMGSPLEQMQLLKQSRLSVSRVSQDEWSYLMKVAEERGGESKTA</sequence>
<feature type="region of interest" description="Disordered" evidence="3">
    <location>
        <begin position="1"/>
        <end position="130"/>
    </location>
</feature>
<dbReference type="EMBL" id="JARVKF010000190">
    <property type="protein sequence ID" value="KAK9421346.1"/>
    <property type="molecule type" value="Genomic_DNA"/>
</dbReference>
<dbReference type="InterPro" id="IPR015947">
    <property type="entry name" value="PUA-like_sf"/>
</dbReference>
<keyword evidence="2" id="KW-0539">Nucleus</keyword>
<dbReference type="InterPro" id="IPR052181">
    <property type="entry name" value="5hmC_binding"/>
</dbReference>
<reference evidence="5 6" key="1">
    <citation type="journal article" date="2024" name="J. Plant Pathol.">
        <title>Sequence and assembly of the genome of Seiridium unicorne, isolate CBS 538.82, causal agent of cypress canker disease.</title>
        <authorList>
            <person name="Scali E."/>
            <person name="Rocca G.D."/>
            <person name="Danti R."/>
            <person name="Garbelotto M."/>
            <person name="Barberini S."/>
            <person name="Baroncelli R."/>
            <person name="Emiliani G."/>
        </authorList>
    </citation>
    <scope>NUCLEOTIDE SEQUENCE [LARGE SCALE GENOMIC DNA]</scope>
    <source>
        <strain evidence="5 6">BM-138-508</strain>
    </source>
</reference>
<dbReference type="InterPro" id="IPR047197">
    <property type="entry name" value="THYN1-like_EVE"/>
</dbReference>
<feature type="compositionally biased region" description="Polar residues" evidence="3">
    <location>
        <begin position="119"/>
        <end position="130"/>
    </location>
</feature>
<organism evidence="5 6">
    <name type="scientific">Seiridium unicorne</name>
    <dbReference type="NCBI Taxonomy" id="138068"/>
    <lineage>
        <taxon>Eukaryota</taxon>
        <taxon>Fungi</taxon>
        <taxon>Dikarya</taxon>
        <taxon>Ascomycota</taxon>
        <taxon>Pezizomycotina</taxon>
        <taxon>Sordariomycetes</taxon>
        <taxon>Xylariomycetidae</taxon>
        <taxon>Amphisphaeriales</taxon>
        <taxon>Sporocadaceae</taxon>
        <taxon>Seiridium</taxon>
    </lineage>
</organism>
<dbReference type="CDD" id="cd21133">
    <property type="entry name" value="EVE"/>
    <property type="match status" value="1"/>
</dbReference>
<dbReference type="PANTHER" id="PTHR14087:SF7">
    <property type="entry name" value="THYMOCYTE NUCLEAR PROTEIN 1"/>
    <property type="match status" value="1"/>
</dbReference>
<dbReference type="Proteomes" id="UP001408356">
    <property type="component" value="Unassembled WGS sequence"/>
</dbReference>
<comment type="caution">
    <text evidence="5">The sequence shown here is derived from an EMBL/GenBank/DDBJ whole genome shotgun (WGS) entry which is preliminary data.</text>
</comment>
<feature type="compositionally biased region" description="Low complexity" evidence="3">
    <location>
        <begin position="107"/>
        <end position="117"/>
    </location>
</feature>
<evidence type="ECO:0000256" key="3">
    <source>
        <dbReference type="SAM" id="MobiDB-lite"/>
    </source>
</evidence>
<evidence type="ECO:0000256" key="1">
    <source>
        <dbReference type="ARBA" id="ARBA00004123"/>
    </source>
</evidence>
<feature type="compositionally biased region" description="Low complexity" evidence="3">
    <location>
        <begin position="74"/>
        <end position="85"/>
    </location>
</feature>
<dbReference type="Pfam" id="PF01878">
    <property type="entry name" value="EVE"/>
    <property type="match status" value="1"/>
</dbReference>
<evidence type="ECO:0000256" key="2">
    <source>
        <dbReference type="ARBA" id="ARBA00023242"/>
    </source>
</evidence>
<evidence type="ECO:0000313" key="5">
    <source>
        <dbReference type="EMBL" id="KAK9421346.1"/>
    </source>
</evidence>
<evidence type="ECO:0000313" key="6">
    <source>
        <dbReference type="Proteomes" id="UP001408356"/>
    </source>
</evidence>
<dbReference type="InterPro" id="IPR002740">
    <property type="entry name" value="EVE_domain"/>
</dbReference>
<name>A0ABR2V4B4_9PEZI</name>
<evidence type="ECO:0000259" key="4">
    <source>
        <dbReference type="Pfam" id="PF01878"/>
    </source>
</evidence>
<dbReference type="Gene3D" id="3.10.590.10">
    <property type="entry name" value="ph1033 like domains"/>
    <property type="match status" value="1"/>
</dbReference>
<proteinExistence type="predicted"/>
<dbReference type="PANTHER" id="PTHR14087">
    <property type="entry name" value="THYMOCYTE NUCLEAR PROTEIN 1"/>
    <property type="match status" value="1"/>
</dbReference>
<comment type="subcellular location">
    <subcellularLocation>
        <location evidence="1">Nucleus</location>
    </subcellularLocation>
</comment>